<evidence type="ECO:0000313" key="3">
    <source>
        <dbReference type="EMBL" id="MPN06871.1"/>
    </source>
</evidence>
<dbReference type="GO" id="GO:0042802">
    <property type="term" value="F:identical protein binding"/>
    <property type="evidence" value="ECO:0007669"/>
    <property type="project" value="TreeGrafter"/>
</dbReference>
<name>A0A645EXX2_9ZZZZ</name>
<proteinExistence type="predicted"/>
<dbReference type="SUPFAM" id="SSF55874">
    <property type="entry name" value="ATPase domain of HSP90 chaperone/DNA topoisomerase II/histidine kinase"/>
    <property type="match status" value="1"/>
</dbReference>
<feature type="domain" description="Sensor histidine kinase NatK-like C-terminal" evidence="2">
    <location>
        <begin position="163"/>
        <end position="262"/>
    </location>
</feature>
<reference evidence="3" key="1">
    <citation type="submission" date="2019-08" db="EMBL/GenBank/DDBJ databases">
        <authorList>
            <person name="Kucharzyk K."/>
            <person name="Murdoch R.W."/>
            <person name="Higgins S."/>
            <person name="Loffler F."/>
        </authorList>
    </citation>
    <scope>NUCLEOTIDE SEQUENCE</scope>
</reference>
<keyword evidence="1" id="KW-1133">Transmembrane helix</keyword>
<organism evidence="3">
    <name type="scientific">bioreactor metagenome</name>
    <dbReference type="NCBI Taxonomy" id="1076179"/>
    <lineage>
        <taxon>unclassified sequences</taxon>
        <taxon>metagenomes</taxon>
        <taxon>ecological metagenomes</taxon>
    </lineage>
</organism>
<gene>
    <name evidence="3" type="ORF">SDC9_154128</name>
</gene>
<dbReference type="PANTHER" id="PTHR40448:SF1">
    <property type="entry name" value="TWO-COMPONENT SENSOR HISTIDINE KINASE"/>
    <property type="match status" value="1"/>
</dbReference>
<protein>
    <recommendedName>
        <fullName evidence="2">Sensor histidine kinase NatK-like C-terminal domain-containing protein</fullName>
    </recommendedName>
</protein>
<dbReference type="PANTHER" id="PTHR40448">
    <property type="entry name" value="TWO-COMPONENT SENSOR HISTIDINE KINASE"/>
    <property type="match status" value="1"/>
</dbReference>
<comment type="caution">
    <text evidence="3">The sequence shown here is derived from an EMBL/GenBank/DDBJ whole genome shotgun (WGS) entry which is preliminary data.</text>
</comment>
<accession>A0A645EXX2</accession>
<feature type="transmembrane region" description="Helical" evidence="1">
    <location>
        <begin position="24"/>
        <end position="44"/>
    </location>
</feature>
<dbReference type="Pfam" id="PF14501">
    <property type="entry name" value="HATPase_c_5"/>
    <property type="match status" value="1"/>
</dbReference>
<dbReference type="InterPro" id="IPR036890">
    <property type="entry name" value="HATPase_C_sf"/>
</dbReference>
<dbReference type="InterPro" id="IPR032834">
    <property type="entry name" value="NatK-like_C"/>
</dbReference>
<dbReference type="Gene3D" id="3.30.565.10">
    <property type="entry name" value="Histidine kinase-like ATPase, C-terminal domain"/>
    <property type="match status" value="1"/>
</dbReference>
<keyword evidence="1" id="KW-0812">Transmembrane</keyword>
<evidence type="ECO:0000256" key="1">
    <source>
        <dbReference type="SAM" id="Phobius"/>
    </source>
</evidence>
<sequence>MILSNEVFIYLEPAIYYGIFNTKAMFMVMILVVTMCIVILIMAYKGQLEYQEKIQKSSIYEQMDQLDYKYQEIKEKEEILSEIRHDIKNKNAILREYINQNNLDLALKFLDNEQELTKKSITVIQTGNRIIDSVINSKMARAHNAFIQIEFAIRRIDILDETAFDIAIILSNILDNAIENIYENDRRISIKIRQTKYFLDIVVVNTTGINVLKKNPMLFTTKMDKNDHGLGIRSVRRYVSKLNGTIHFSQEGHEFKSWVSIPCENILD</sequence>
<evidence type="ECO:0000259" key="2">
    <source>
        <dbReference type="Pfam" id="PF14501"/>
    </source>
</evidence>
<dbReference type="EMBL" id="VSSQ01052813">
    <property type="protein sequence ID" value="MPN06871.1"/>
    <property type="molecule type" value="Genomic_DNA"/>
</dbReference>
<dbReference type="AlphaFoldDB" id="A0A645EXX2"/>
<keyword evidence="1" id="KW-0472">Membrane</keyword>